<feature type="transmembrane region" description="Helical" evidence="10">
    <location>
        <begin position="135"/>
        <end position="162"/>
    </location>
</feature>
<dbReference type="Proteomes" id="UP000719412">
    <property type="component" value="Unassembled WGS sequence"/>
</dbReference>
<dbReference type="FunFam" id="1.20.1250.20:FF:000372">
    <property type="entry name" value="Monocarboxylate transporter"/>
    <property type="match status" value="1"/>
</dbReference>
<protein>
    <recommendedName>
        <fullName evidence="3">Conserved oligomeric Golgi complex subunit 7</fullName>
    </recommendedName>
    <alternativeName>
        <fullName evidence="8">Component of oligomeric Golgi complex 7</fullName>
    </alternativeName>
</protein>
<feature type="region of interest" description="Disordered" evidence="9">
    <location>
        <begin position="310"/>
        <end position="377"/>
    </location>
</feature>
<dbReference type="SUPFAM" id="SSF103473">
    <property type="entry name" value="MFS general substrate transporter"/>
    <property type="match status" value="1"/>
</dbReference>
<dbReference type="Gene3D" id="1.25.10.10">
    <property type="entry name" value="Leucine-rich Repeat Variant"/>
    <property type="match status" value="1"/>
</dbReference>
<sequence>MTDSEVACEEAARLTVEQEEADDDGLSYCDYHDLPPPPDGGYGWVVVFASFMCNMIVDGIAYTFGIILPQMMNYYDSTKGKTAWVGSLLSGMYLSVGPLVSALTNKFGCRAVCVAGSVISTVAFVLSIFCTSVNWLMLVYGFIGGIGFGLIYLPAVVCVGYYFETKRSLATGIAVCGSGVGTFAFAPLATYLLDEYGWRGTNLILAGFIFNCMIFGALMRPLEYPKDNGTQPLLQRMAEERRIQMERGSIGGSYFMVQLPDGTMEKRLKQPLNIDPGVHSSLNLDQLAPGTPITPIPTVPTLPTIAEVKVQEQSGSSGSPSPGESNAEIRPPVKNPRLDEIKQQDGRAKREIGASNEAPPAPVSSAPDFNAASKMPRNASQPAFTTHVQGLPKNGSVPTFDRIRKTSMSERFKPTLVPIKSSSRATLSSNGDMRKLRNNSSSSFVSRNNNSEVDVESLACTSKLSLPREKSKSNMVRPLSRKDIFYSGSIVNLPEFHQSQKSLTNYRQSIMSIPRAKGLDSEGVPGDLCPCLVLPESFTSALAQMLDVSLLTDPVFVLIGISNLFGMAGLYIPFVYLVDCAIKDGVDSSQASFLLSIIGITNTVGRVACGYFADFPSVNALFVNNVCLVVSALAVIATPFCHTYGAYITMAIFFGVAISGYISLTSIILVDLLGLDKLTNAFGLLILFRGAAAIVGSPLAGVIYDATHTYDIPFYVGGLFFAISAVTSFIAPCLKRPSEEEQPVGEADALTPIDEDEEEEDAGITMGPGHKVAMDGGGGGGGVGTGPIPKIVETASSPGEREIKQIESVFTGWLCYQIQTTKNVLTNALDTSILSIVEPTITEKPENEDFVVIDMGREQEGQDASFRSNWSSFKFSFAKRLLILANSENKYLRKKAVRQLARIKKLDNWQFNLLSNMIDARTAVGLARTPDVDPRFFITPPLRYLGHTHNMIVDVMKDLLVNLHAISQHPCMDYFISKAFSDIDAPEKFTEDMTYIELKKSIQSSDELLPLCLESLLHHASVGNYAKDIAELNGLPLLMEIHNRFKDNVEVSATICRIISYLSMHPELLEELYNTGWIGILARWVKSDDVRISIPAAKALANLDSDEEPLYKQRLYPLHPTTRIVRDAGVDVVFVHGLLGGVFFTWRQRLRQQDPLGFLGKKGTPESITQKSSYVEPCRTKRKRHCSSDPDIIEFMEDLEEHVGYSSLCKEYDVVWEDIPTNTNDDAVGPYSCPGYKYNCSESDDYFTNCWPRDWLAEDCEHLRIIGVNYETNLSLWAPICRVEKVKNLTERSEELIEQLAQVQVGKRPIVWVTHSMGGLIVKCLLNKASKSSDKAIRDMYLNTKGIIFYSTPHIGSSVATFSQASALVIWPSVEVQELQRDSPQLLKMHEDFLELTKINPIRVVTFVETQPTVVSAMKFKFLVVEPDSGNPGCGEYYEIPLDHLGICKPASSCESFVEIYTDVLTSLDPTLNECIDAALKQTEDKLGFLLEVKQVTQQFASNLMDVIDQSSTGKPTKDKLLLLLQAVYNHLVIYINKYAAYEQAHLMKKLSTVNCMKEELPDTIQALGLSIPQVIDIARDAKKRCQQITENCGYCGLIIALRAFLLSYADQYRVALRQIDRSKRQEEDWNTFQLCLSLLQNTGEVLVNLHQLEKDVTATILEINQNKDQFEYKYLLLNAADRKEYESLVKCVTEGTQLSLLDHVNTEFNKLCSDIHHTTYQVVFAPISVQLDVVQAPKTWTQFANSTLHNSDLPDYSFSPQEYITQIGQYLMTLPQHLEPFLFRDNPSLTCALRAIDQEYHTAGDAEGALAHVFLKVIARGTCQGFCDRILSIYELSQPASRQLAHDIGTSAVLVEKKRCNQDFSQDT</sequence>
<comment type="caution">
    <text evidence="11">The sequence shown here is derived from an EMBL/GenBank/DDBJ whole genome shotgun (WGS) entry which is preliminary data.</text>
</comment>
<feature type="compositionally biased region" description="Low complexity" evidence="9">
    <location>
        <begin position="310"/>
        <end position="325"/>
    </location>
</feature>
<dbReference type="SUPFAM" id="SSF53474">
    <property type="entry name" value="alpha/beta-Hydrolases"/>
    <property type="match status" value="1"/>
</dbReference>
<dbReference type="InterPro" id="IPR011989">
    <property type="entry name" value="ARM-like"/>
</dbReference>
<feature type="transmembrane region" description="Helical" evidence="10">
    <location>
        <begin position="84"/>
        <end position="104"/>
    </location>
</feature>
<feature type="transmembrane region" description="Helical" evidence="10">
    <location>
        <begin position="199"/>
        <end position="218"/>
    </location>
</feature>
<dbReference type="Pfam" id="PF07690">
    <property type="entry name" value="MFS_1"/>
    <property type="match status" value="2"/>
</dbReference>
<organism evidence="11 12">
    <name type="scientific">Tenebrio molitor</name>
    <name type="common">Yellow mealworm beetle</name>
    <dbReference type="NCBI Taxonomy" id="7067"/>
    <lineage>
        <taxon>Eukaryota</taxon>
        <taxon>Metazoa</taxon>
        <taxon>Ecdysozoa</taxon>
        <taxon>Arthropoda</taxon>
        <taxon>Hexapoda</taxon>
        <taxon>Insecta</taxon>
        <taxon>Pterygota</taxon>
        <taxon>Neoptera</taxon>
        <taxon>Endopterygota</taxon>
        <taxon>Coleoptera</taxon>
        <taxon>Polyphaga</taxon>
        <taxon>Cucujiformia</taxon>
        <taxon>Tenebrionidae</taxon>
        <taxon>Tenebrio</taxon>
    </lineage>
</organism>
<feature type="transmembrane region" description="Helical" evidence="10">
    <location>
        <begin position="646"/>
        <end position="670"/>
    </location>
</feature>
<keyword evidence="7 10" id="KW-0472">Membrane</keyword>
<evidence type="ECO:0000256" key="9">
    <source>
        <dbReference type="SAM" id="MobiDB-lite"/>
    </source>
</evidence>
<accession>A0A8J6H849</accession>
<dbReference type="InterPro" id="IPR016024">
    <property type="entry name" value="ARM-type_fold"/>
</dbReference>
<dbReference type="EMBL" id="JABDTM020028115">
    <property type="protein sequence ID" value="KAH0809476.1"/>
    <property type="molecule type" value="Genomic_DNA"/>
</dbReference>
<feature type="compositionally biased region" description="Low complexity" evidence="9">
    <location>
        <begin position="438"/>
        <end position="448"/>
    </location>
</feature>
<feature type="compositionally biased region" description="Basic and acidic residues" evidence="9">
    <location>
        <begin position="336"/>
        <end position="352"/>
    </location>
</feature>
<dbReference type="SUPFAM" id="SSF48371">
    <property type="entry name" value="ARM repeat"/>
    <property type="match status" value="1"/>
</dbReference>
<feature type="transmembrane region" description="Helical" evidence="10">
    <location>
        <begin position="555"/>
        <end position="578"/>
    </location>
</feature>
<feature type="compositionally biased region" description="Polar residues" evidence="9">
    <location>
        <begin position="421"/>
        <end position="431"/>
    </location>
</feature>
<dbReference type="GO" id="GO:0006886">
    <property type="term" value="P:intracellular protein transport"/>
    <property type="evidence" value="ECO:0007669"/>
    <property type="project" value="InterPro"/>
</dbReference>
<dbReference type="Pfam" id="PF10191">
    <property type="entry name" value="COG7"/>
    <property type="match status" value="1"/>
</dbReference>
<feature type="transmembrane region" description="Helical" evidence="10">
    <location>
        <begin position="682"/>
        <end position="706"/>
    </location>
</feature>
<reference evidence="11" key="1">
    <citation type="journal article" date="2020" name="J Insects Food Feed">
        <title>The yellow mealworm (Tenebrio molitor) genome: a resource for the emerging insects as food and feed industry.</title>
        <authorList>
            <person name="Eriksson T."/>
            <person name="Andere A."/>
            <person name="Kelstrup H."/>
            <person name="Emery V."/>
            <person name="Picard C."/>
        </authorList>
    </citation>
    <scope>NUCLEOTIDE SEQUENCE</scope>
    <source>
        <strain evidence="11">Stoneville</strain>
        <tissue evidence="11">Whole head</tissue>
    </source>
</reference>
<keyword evidence="12" id="KW-1185">Reference proteome</keyword>
<dbReference type="Gene3D" id="1.20.1250.20">
    <property type="entry name" value="MFS general substrate transporter like domains"/>
    <property type="match status" value="2"/>
</dbReference>
<evidence type="ECO:0000256" key="6">
    <source>
        <dbReference type="ARBA" id="ARBA00023034"/>
    </source>
</evidence>
<evidence type="ECO:0000256" key="10">
    <source>
        <dbReference type="SAM" id="Phobius"/>
    </source>
</evidence>
<keyword evidence="10" id="KW-1133">Transmembrane helix</keyword>
<feature type="compositionally biased region" description="Gly residues" evidence="9">
    <location>
        <begin position="775"/>
        <end position="785"/>
    </location>
</feature>
<proteinExistence type="inferred from homology"/>
<dbReference type="Gene3D" id="3.40.50.1820">
    <property type="entry name" value="alpha/beta hydrolase"/>
    <property type="match status" value="1"/>
</dbReference>
<dbReference type="FunFam" id="1.20.1250.20:FF:000271">
    <property type="entry name" value="Monocarboxylate transporter"/>
    <property type="match status" value="1"/>
</dbReference>
<feature type="transmembrane region" description="Helical" evidence="10">
    <location>
        <begin position="621"/>
        <end position="640"/>
    </location>
</feature>
<dbReference type="InterPro" id="IPR036259">
    <property type="entry name" value="MFS_trans_sf"/>
</dbReference>
<gene>
    <name evidence="11" type="ORF">GEV33_013318</name>
</gene>
<evidence type="ECO:0000256" key="2">
    <source>
        <dbReference type="ARBA" id="ARBA00005831"/>
    </source>
</evidence>
<feature type="transmembrane region" description="Helical" evidence="10">
    <location>
        <begin position="169"/>
        <end position="193"/>
    </location>
</feature>
<reference evidence="11" key="2">
    <citation type="submission" date="2021-08" db="EMBL/GenBank/DDBJ databases">
        <authorList>
            <person name="Eriksson T."/>
        </authorList>
    </citation>
    <scope>NUCLEOTIDE SEQUENCE</scope>
    <source>
        <strain evidence="11">Stoneville</strain>
        <tissue evidence="11">Whole head</tissue>
    </source>
</reference>
<dbReference type="CDD" id="cd17352">
    <property type="entry name" value="MFS_MCT_SLC16"/>
    <property type="match status" value="2"/>
</dbReference>
<comment type="similarity">
    <text evidence="2">Belongs to the COG7 family.</text>
</comment>
<keyword evidence="6" id="KW-0333">Golgi apparatus</keyword>
<evidence type="ECO:0000313" key="12">
    <source>
        <dbReference type="Proteomes" id="UP000719412"/>
    </source>
</evidence>
<feature type="region of interest" description="Disordered" evidence="9">
    <location>
        <begin position="740"/>
        <end position="789"/>
    </location>
</feature>
<dbReference type="GO" id="GO:0022857">
    <property type="term" value="F:transmembrane transporter activity"/>
    <property type="evidence" value="ECO:0007669"/>
    <property type="project" value="InterPro"/>
</dbReference>
<feature type="region of interest" description="Disordered" evidence="9">
    <location>
        <begin position="421"/>
        <end position="448"/>
    </location>
</feature>
<dbReference type="InterPro" id="IPR019335">
    <property type="entry name" value="COG7"/>
</dbReference>
<dbReference type="GO" id="GO:0017119">
    <property type="term" value="C:Golgi transport complex"/>
    <property type="evidence" value="ECO:0007669"/>
    <property type="project" value="InterPro"/>
</dbReference>
<dbReference type="PANTHER" id="PTHR21443">
    <property type="entry name" value="CONSERVED OLIGOMERIC GOLGI COMPLEX COMPONENT 7"/>
    <property type="match status" value="1"/>
</dbReference>
<dbReference type="InterPro" id="IPR029058">
    <property type="entry name" value="AB_hydrolase_fold"/>
</dbReference>
<feature type="compositionally biased region" description="Acidic residues" evidence="9">
    <location>
        <begin position="753"/>
        <end position="762"/>
    </location>
</feature>
<keyword evidence="10" id="KW-0812">Transmembrane</keyword>
<evidence type="ECO:0000313" key="11">
    <source>
        <dbReference type="EMBL" id="KAH0809476.1"/>
    </source>
</evidence>
<feature type="transmembrane region" description="Helical" evidence="10">
    <location>
        <begin position="111"/>
        <end position="129"/>
    </location>
</feature>
<evidence type="ECO:0000256" key="5">
    <source>
        <dbReference type="ARBA" id="ARBA00022927"/>
    </source>
</evidence>
<evidence type="ECO:0000256" key="8">
    <source>
        <dbReference type="ARBA" id="ARBA00031345"/>
    </source>
</evidence>
<keyword evidence="4" id="KW-0813">Transport</keyword>
<dbReference type="GO" id="GO:0006890">
    <property type="term" value="P:retrograde vesicle-mediated transport, Golgi to endoplasmic reticulum"/>
    <property type="evidence" value="ECO:0007669"/>
    <property type="project" value="TreeGrafter"/>
</dbReference>
<name>A0A8J6H849_TENMO</name>
<dbReference type="GO" id="GO:0007030">
    <property type="term" value="P:Golgi organization"/>
    <property type="evidence" value="ECO:0007669"/>
    <property type="project" value="TreeGrafter"/>
</dbReference>
<dbReference type="GO" id="GO:0000139">
    <property type="term" value="C:Golgi membrane"/>
    <property type="evidence" value="ECO:0007669"/>
    <property type="project" value="UniProtKB-SubCell"/>
</dbReference>
<keyword evidence="5" id="KW-0653">Protein transport</keyword>
<dbReference type="InterPro" id="IPR011701">
    <property type="entry name" value="MFS"/>
</dbReference>
<dbReference type="PANTHER" id="PTHR21443:SF0">
    <property type="entry name" value="CONSERVED OLIGOMERIC GOLGI COMPLEX SUBUNIT 7"/>
    <property type="match status" value="1"/>
</dbReference>
<evidence type="ECO:0000256" key="1">
    <source>
        <dbReference type="ARBA" id="ARBA00004395"/>
    </source>
</evidence>
<comment type="subcellular location">
    <subcellularLocation>
        <location evidence="1">Golgi apparatus membrane</location>
        <topology evidence="1">Peripheral membrane protein</topology>
    </subcellularLocation>
</comment>
<feature type="transmembrane region" description="Helical" evidence="10">
    <location>
        <begin position="590"/>
        <end position="609"/>
    </location>
</feature>
<evidence type="ECO:0000256" key="4">
    <source>
        <dbReference type="ARBA" id="ARBA00022448"/>
    </source>
</evidence>
<evidence type="ECO:0000256" key="3">
    <source>
        <dbReference type="ARBA" id="ARBA00020984"/>
    </source>
</evidence>
<feature type="transmembrane region" description="Helical" evidence="10">
    <location>
        <begin position="42"/>
        <end position="64"/>
    </location>
</feature>
<evidence type="ECO:0000256" key="7">
    <source>
        <dbReference type="ARBA" id="ARBA00023136"/>
    </source>
</evidence>